<feature type="domain" description="FIST" evidence="1">
    <location>
        <begin position="2"/>
        <end position="43"/>
    </location>
</feature>
<name>A0AAE6IX40_TREPH</name>
<gene>
    <name evidence="2" type="ORF">FUT82_14115</name>
</gene>
<protein>
    <recommendedName>
        <fullName evidence="1">FIST domain-containing protein</fullName>
    </recommendedName>
</protein>
<dbReference type="EMBL" id="CP042817">
    <property type="protein sequence ID" value="QEJ99686.1"/>
    <property type="molecule type" value="Genomic_DNA"/>
</dbReference>
<accession>A0AAE6IX40</accession>
<reference evidence="2 3" key="1">
    <citation type="submission" date="2019-08" db="EMBL/GenBank/DDBJ databases">
        <authorList>
            <person name="Kuhnert P."/>
        </authorList>
    </citation>
    <scope>NUCLEOTIDE SEQUENCE [LARGE SCALE GENOMIC DNA]</scope>
    <source>
        <strain evidence="2 3">B36.5</strain>
    </source>
</reference>
<dbReference type="Proteomes" id="UP000323594">
    <property type="component" value="Chromosome"/>
</dbReference>
<dbReference type="AlphaFoldDB" id="A0AAE6IX40"/>
<sequence length="144" mass="16312">MLFVKTQCPFDIRKENIFKPSGKRVTITKADVNTRTIYEIDGRNAGKYYSECIGVPQSEVQNAILDHPLAEYSAAKYLSHLLQVLLLQGQLTCIRAYCPNTTVEILNLDDSLQIATDNLTAISKTIPRPGFVFVINWYPSHHRI</sequence>
<dbReference type="Pfam" id="PF08495">
    <property type="entry name" value="FIST"/>
    <property type="match status" value="1"/>
</dbReference>
<evidence type="ECO:0000313" key="3">
    <source>
        <dbReference type="Proteomes" id="UP000323594"/>
    </source>
</evidence>
<proteinExistence type="predicted"/>
<evidence type="ECO:0000259" key="1">
    <source>
        <dbReference type="Pfam" id="PF08495"/>
    </source>
</evidence>
<evidence type="ECO:0000313" key="2">
    <source>
        <dbReference type="EMBL" id="QEJ99686.1"/>
    </source>
</evidence>
<organism evidence="2 3">
    <name type="scientific">Treponema phagedenis</name>
    <dbReference type="NCBI Taxonomy" id="162"/>
    <lineage>
        <taxon>Bacteria</taxon>
        <taxon>Pseudomonadati</taxon>
        <taxon>Spirochaetota</taxon>
        <taxon>Spirochaetia</taxon>
        <taxon>Spirochaetales</taxon>
        <taxon>Treponemataceae</taxon>
        <taxon>Treponema</taxon>
    </lineage>
</organism>
<dbReference type="InterPro" id="IPR013702">
    <property type="entry name" value="FIST_domain_N"/>
</dbReference>